<dbReference type="EMBL" id="CAJJDM010000041">
    <property type="protein sequence ID" value="CAD8068287.1"/>
    <property type="molecule type" value="Genomic_DNA"/>
</dbReference>
<organism evidence="1 2">
    <name type="scientific">Paramecium primaurelia</name>
    <dbReference type="NCBI Taxonomy" id="5886"/>
    <lineage>
        <taxon>Eukaryota</taxon>
        <taxon>Sar</taxon>
        <taxon>Alveolata</taxon>
        <taxon>Ciliophora</taxon>
        <taxon>Intramacronucleata</taxon>
        <taxon>Oligohymenophorea</taxon>
        <taxon>Peniculida</taxon>
        <taxon>Parameciidae</taxon>
        <taxon>Paramecium</taxon>
    </lineage>
</organism>
<gene>
    <name evidence="1" type="ORF">PPRIM_AZ9-3.1.T0420081</name>
</gene>
<dbReference type="Proteomes" id="UP000688137">
    <property type="component" value="Unassembled WGS sequence"/>
</dbReference>
<dbReference type="AlphaFoldDB" id="A0A8S1LKR1"/>
<keyword evidence="2" id="KW-1185">Reference proteome</keyword>
<protein>
    <submittedName>
        <fullName evidence="1">Uncharacterized protein</fullName>
    </submittedName>
</protein>
<accession>A0A8S1LKR1</accession>
<reference evidence="1" key="1">
    <citation type="submission" date="2021-01" db="EMBL/GenBank/DDBJ databases">
        <authorList>
            <consortium name="Genoscope - CEA"/>
            <person name="William W."/>
        </authorList>
    </citation>
    <scope>NUCLEOTIDE SEQUENCE</scope>
</reference>
<proteinExistence type="predicted"/>
<evidence type="ECO:0000313" key="2">
    <source>
        <dbReference type="Proteomes" id="UP000688137"/>
    </source>
</evidence>
<sequence length="71" mass="7975">MCIEFAFKRGGITLIRNFLHSAEGVKNGLPSVVQNRLSINYKLRTYTQGKVTDIRFITDPVAGYQAKGDKK</sequence>
<evidence type="ECO:0000313" key="1">
    <source>
        <dbReference type="EMBL" id="CAD8068287.1"/>
    </source>
</evidence>
<comment type="caution">
    <text evidence="1">The sequence shown here is derived from an EMBL/GenBank/DDBJ whole genome shotgun (WGS) entry which is preliminary data.</text>
</comment>
<name>A0A8S1LKR1_PARPR</name>